<dbReference type="AlphaFoldDB" id="A0A1H8NNW0"/>
<evidence type="ECO:0000259" key="1">
    <source>
        <dbReference type="PROSITE" id="PS50112"/>
    </source>
</evidence>
<dbReference type="Proteomes" id="UP000199615">
    <property type="component" value="Unassembled WGS sequence"/>
</dbReference>
<dbReference type="RefSeq" id="WP_092682008.1">
    <property type="nucleotide sequence ID" value="NZ_FODT01000002.1"/>
</dbReference>
<proteinExistence type="predicted"/>
<accession>A0A1H8NNW0</accession>
<dbReference type="OrthoDB" id="266313at2"/>
<name>A0A1H8NNW0_9BRAD</name>
<dbReference type="SMART" id="SM00091">
    <property type="entry name" value="PAS"/>
    <property type="match status" value="1"/>
</dbReference>
<dbReference type="EMBL" id="FODT01000002">
    <property type="protein sequence ID" value="SEO31314.1"/>
    <property type="molecule type" value="Genomic_DNA"/>
</dbReference>
<reference evidence="3" key="1">
    <citation type="submission" date="2016-10" db="EMBL/GenBank/DDBJ databases">
        <authorList>
            <person name="Varghese N."/>
            <person name="Submissions S."/>
        </authorList>
    </citation>
    <scope>NUCLEOTIDE SEQUENCE [LARGE SCALE GENOMIC DNA]</scope>
    <source>
        <strain evidence="3">DSM 123</strain>
    </source>
</reference>
<feature type="domain" description="PAS" evidence="1">
    <location>
        <begin position="25"/>
        <end position="76"/>
    </location>
</feature>
<dbReference type="InterPro" id="IPR000014">
    <property type="entry name" value="PAS"/>
</dbReference>
<organism evidence="2 3">
    <name type="scientific">Rhodopseudomonas pseudopalustris</name>
    <dbReference type="NCBI Taxonomy" id="1513892"/>
    <lineage>
        <taxon>Bacteria</taxon>
        <taxon>Pseudomonadati</taxon>
        <taxon>Pseudomonadota</taxon>
        <taxon>Alphaproteobacteria</taxon>
        <taxon>Hyphomicrobiales</taxon>
        <taxon>Nitrobacteraceae</taxon>
        <taxon>Rhodopseudomonas</taxon>
    </lineage>
</organism>
<protein>
    <submittedName>
        <fullName evidence="2">PAS domain S-box-containing protein</fullName>
    </submittedName>
</protein>
<sequence length="178" mass="19829">MASKILPTGKEVIFPARELIVSKTDLKGRITYANRTFCRIAGYTEAELLGQPHSIIRHPDMPRAVFRLIWETIAAGQEIFGYVTNMARSGDHYWVFAHVTPSFDNSGKIIGYHSNRRAPDRGVIETAIVPLYAEVLRIEQSHANGKDAVEAGYQALVDFVASKKVSYDELMFALQSAA</sequence>
<dbReference type="CDD" id="cd00130">
    <property type="entry name" value="PAS"/>
    <property type="match status" value="1"/>
</dbReference>
<dbReference type="InterPro" id="IPR013655">
    <property type="entry name" value="PAS_fold_3"/>
</dbReference>
<evidence type="ECO:0000313" key="3">
    <source>
        <dbReference type="Proteomes" id="UP000199615"/>
    </source>
</evidence>
<dbReference type="Pfam" id="PF08447">
    <property type="entry name" value="PAS_3"/>
    <property type="match status" value="1"/>
</dbReference>
<dbReference type="PROSITE" id="PS50112">
    <property type="entry name" value="PAS"/>
    <property type="match status" value="1"/>
</dbReference>
<dbReference type="SUPFAM" id="SSF55785">
    <property type="entry name" value="PYP-like sensor domain (PAS domain)"/>
    <property type="match status" value="1"/>
</dbReference>
<dbReference type="Gene3D" id="3.30.450.20">
    <property type="entry name" value="PAS domain"/>
    <property type="match status" value="1"/>
</dbReference>
<keyword evidence="3" id="KW-1185">Reference proteome</keyword>
<dbReference type="InterPro" id="IPR035965">
    <property type="entry name" value="PAS-like_dom_sf"/>
</dbReference>
<dbReference type="NCBIfam" id="TIGR00229">
    <property type="entry name" value="sensory_box"/>
    <property type="match status" value="1"/>
</dbReference>
<evidence type="ECO:0000313" key="2">
    <source>
        <dbReference type="EMBL" id="SEO31314.1"/>
    </source>
</evidence>
<gene>
    <name evidence="2" type="ORF">SAMN05444123_102206</name>
</gene>